<evidence type="ECO:0000256" key="2">
    <source>
        <dbReference type="ARBA" id="ARBA00008520"/>
    </source>
</evidence>
<organism evidence="10 11">
    <name type="scientific">Hoeflea poritis</name>
    <dbReference type="NCBI Taxonomy" id="2993659"/>
    <lineage>
        <taxon>Bacteria</taxon>
        <taxon>Pseudomonadati</taxon>
        <taxon>Pseudomonadota</taxon>
        <taxon>Alphaproteobacteria</taxon>
        <taxon>Hyphomicrobiales</taxon>
        <taxon>Rhizobiaceae</taxon>
        <taxon>Hoeflea</taxon>
    </lineage>
</organism>
<evidence type="ECO:0000256" key="8">
    <source>
        <dbReference type="ARBA" id="ARBA00034473"/>
    </source>
</evidence>
<dbReference type="InterPro" id="IPR006059">
    <property type="entry name" value="SBP"/>
</dbReference>
<proteinExistence type="inferred from homology"/>
<keyword evidence="11" id="KW-1185">Reference proteome</keyword>
<evidence type="ECO:0000256" key="1">
    <source>
        <dbReference type="ARBA" id="ARBA00004418"/>
    </source>
</evidence>
<dbReference type="SUPFAM" id="SSF53850">
    <property type="entry name" value="Periplasmic binding protein-like II"/>
    <property type="match status" value="1"/>
</dbReference>
<comment type="similarity">
    <text evidence="2">Belongs to the bacterial solute-binding protein 1 family.</text>
</comment>
<dbReference type="InterPro" id="IPR050490">
    <property type="entry name" value="Bact_solute-bd_prot1"/>
</dbReference>
<comment type="caution">
    <text evidence="10">The sequence shown here is derived from an EMBL/GenBank/DDBJ whole genome shotgun (WGS) entry which is preliminary data.</text>
</comment>
<evidence type="ECO:0000256" key="7">
    <source>
        <dbReference type="ARBA" id="ARBA00022764"/>
    </source>
</evidence>
<keyword evidence="5" id="KW-0813">Transport</keyword>
<evidence type="ECO:0000256" key="6">
    <source>
        <dbReference type="ARBA" id="ARBA00022729"/>
    </source>
</evidence>
<comment type="subunit">
    <text evidence="3">The complex is composed of two ATP-binding proteins (UgpC), two transmembrane proteins (UgpA and UgpE) and a solute-binding protein (UgpB).</text>
</comment>
<evidence type="ECO:0000313" key="10">
    <source>
        <dbReference type="EMBL" id="MDA4848724.1"/>
    </source>
</evidence>
<dbReference type="EMBL" id="JAPJZH010000029">
    <property type="protein sequence ID" value="MDA4848724.1"/>
    <property type="molecule type" value="Genomic_DNA"/>
</dbReference>
<feature type="signal peptide" evidence="9">
    <location>
        <begin position="1"/>
        <end position="22"/>
    </location>
</feature>
<dbReference type="Proteomes" id="UP001148313">
    <property type="component" value="Unassembled WGS sequence"/>
</dbReference>
<name>A0ABT4VVS3_9HYPH</name>
<evidence type="ECO:0000256" key="9">
    <source>
        <dbReference type="SAM" id="SignalP"/>
    </source>
</evidence>
<evidence type="ECO:0000256" key="5">
    <source>
        <dbReference type="ARBA" id="ARBA00022448"/>
    </source>
</evidence>
<dbReference type="PANTHER" id="PTHR43649:SF31">
    <property type="entry name" value="SN-GLYCEROL-3-PHOSPHATE-BINDING PERIPLASMIC PROTEIN UGPB"/>
    <property type="match status" value="1"/>
</dbReference>
<dbReference type="Pfam" id="PF13416">
    <property type="entry name" value="SBP_bac_8"/>
    <property type="match status" value="1"/>
</dbReference>
<sequence length="417" mass="45603">MKLRSLMITVATAVLAAGVAKAEPVKLTVWSDTARIEPFKAFDAAHDNIELEIVTVAPPDQTAKLQLAMRSGDDVPDVIFMAELQQIAQLSTRRSNYLMDLSDRLDQSVVDSFLPNALSPCQSGDGRLLCLRNDLAHFIAWYDKPKFDELGLSVPTTWEEFEEIGKVAAENGLIVGSGTQPTPILNMLIAGGCEPGFLVDGSDDTIRVDFSSEGCIAAAAMVDRMRENGSLSPHGPFEPSFVTDVKDGKLLMFNGPTWFGEHVMRPLYELDAGILAASESLKWEDQAQPQAWSWGGGVFGGHRNTEHPDEVVELIRWMTTDTGLQGRATTMPAHAESSSVWRDRVANDPWYAQNDVYDKMETSAQYGHPSYGGYRFDIMAAFSKVDGASDASIVDKLPDYAAEIENSAKVAGYKIAN</sequence>
<feature type="chain" id="PRO_5045957709" description="sn-glycerol-3-phosphate-binding periplasmic protein UgpB" evidence="9">
    <location>
        <begin position="23"/>
        <end position="417"/>
    </location>
</feature>
<protein>
    <recommendedName>
        <fullName evidence="4">sn-glycerol-3-phosphate-binding periplasmic protein UgpB</fullName>
    </recommendedName>
</protein>
<dbReference type="Gene3D" id="3.40.190.10">
    <property type="entry name" value="Periplasmic binding protein-like II"/>
    <property type="match status" value="1"/>
</dbReference>
<evidence type="ECO:0000256" key="4">
    <source>
        <dbReference type="ARBA" id="ARBA00017470"/>
    </source>
</evidence>
<gene>
    <name evidence="10" type="ORF">OOZ53_25435</name>
</gene>
<keyword evidence="6 9" id="KW-0732">Signal</keyword>
<evidence type="ECO:0000313" key="11">
    <source>
        <dbReference type="Proteomes" id="UP001148313"/>
    </source>
</evidence>
<comment type="subcellular location">
    <subcellularLocation>
        <location evidence="1">Periplasm</location>
    </subcellularLocation>
</comment>
<dbReference type="PANTHER" id="PTHR43649">
    <property type="entry name" value="ARABINOSE-BINDING PROTEIN-RELATED"/>
    <property type="match status" value="1"/>
</dbReference>
<comment type="function">
    <text evidence="8">Part of the ABC transporter complex UgpBAEC involved in sn-glycerol-3-phosphate (G3P) import. Binds G3P.</text>
</comment>
<keyword evidence="7" id="KW-0574">Periplasm</keyword>
<dbReference type="RefSeq" id="WP_271092599.1">
    <property type="nucleotide sequence ID" value="NZ_JAPJZH010000029.1"/>
</dbReference>
<evidence type="ECO:0000256" key="3">
    <source>
        <dbReference type="ARBA" id="ARBA00011557"/>
    </source>
</evidence>
<reference evidence="10" key="1">
    <citation type="submission" date="2022-11" db="EMBL/GenBank/DDBJ databases">
        <title>Hoeflea poritis sp. nov., isolated from scleractinian coral Porites lutea.</title>
        <authorList>
            <person name="Zhang G."/>
            <person name="Wei Q."/>
            <person name="Cai L."/>
        </authorList>
    </citation>
    <scope>NUCLEOTIDE SEQUENCE</scope>
    <source>
        <strain evidence="10">E7-10</strain>
    </source>
</reference>
<accession>A0ABT4VVS3</accession>